<dbReference type="AlphaFoldDB" id="A0A081AV21"/>
<accession>A0A081AV21</accession>
<feature type="compositionally biased region" description="Gly residues" evidence="2">
    <location>
        <begin position="204"/>
        <end position="213"/>
    </location>
</feature>
<feature type="compositionally biased region" description="Basic residues" evidence="2">
    <location>
        <begin position="250"/>
        <end position="266"/>
    </location>
</feature>
<evidence type="ECO:0000313" key="5">
    <source>
        <dbReference type="Proteomes" id="UP000028582"/>
    </source>
</evidence>
<dbReference type="SUPFAM" id="SSF57756">
    <property type="entry name" value="Retrovirus zinc finger-like domains"/>
    <property type="match status" value="1"/>
</dbReference>
<dbReference type="Pfam" id="PF00098">
    <property type="entry name" value="zf-CCHC"/>
    <property type="match status" value="1"/>
</dbReference>
<evidence type="ECO:0000313" key="4">
    <source>
        <dbReference type="EMBL" id="ETO82732.1"/>
    </source>
</evidence>
<reference evidence="4 5" key="1">
    <citation type="submission" date="2013-11" db="EMBL/GenBank/DDBJ databases">
        <title>The Genome Sequence of Phytophthora parasitica P1976.</title>
        <authorList>
            <consortium name="The Broad Institute Genomics Platform"/>
            <person name="Russ C."/>
            <person name="Tyler B."/>
            <person name="Panabieres F."/>
            <person name="Shan W."/>
            <person name="Tripathy S."/>
            <person name="Grunwald N."/>
            <person name="Machado M."/>
            <person name="Johnson C.S."/>
            <person name="Walker B."/>
            <person name="Young S."/>
            <person name="Zeng Q."/>
            <person name="Gargeya S."/>
            <person name="Fitzgerald M."/>
            <person name="Haas B."/>
            <person name="Abouelleil A."/>
            <person name="Allen A.W."/>
            <person name="Alvarado L."/>
            <person name="Arachchi H.M."/>
            <person name="Berlin A.M."/>
            <person name="Chapman S.B."/>
            <person name="Gainer-Dewar J."/>
            <person name="Goldberg J."/>
            <person name="Griggs A."/>
            <person name="Gujja S."/>
            <person name="Hansen M."/>
            <person name="Howarth C."/>
            <person name="Imamovic A."/>
            <person name="Ireland A."/>
            <person name="Larimer J."/>
            <person name="McCowan C."/>
            <person name="Murphy C."/>
            <person name="Pearson M."/>
            <person name="Poon T.W."/>
            <person name="Priest M."/>
            <person name="Roberts A."/>
            <person name="Saif S."/>
            <person name="Shea T."/>
            <person name="Sisk P."/>
            <person name="Sykes S."/>
            <person name="Wortman J."/>
            <person name="Nusbaum C."/>
            <person name="Birren B."/>
        </authorList>
    </citation>
    <scope>NUCLEOTIDE SEQUENCE [LARGE SCALE GENOMIC DNA]</scope>
    <source>
        <strain evidence="4 5">P1976</strain>
    </source>
</reference>
<feature type="region of interest" description="Disordered" evidence="2">
    <location>
        <begin position="194"/>
        <end position="214"/>
    </location>
</feature>
<evidence type="ECO:0000256" key="2">
    <source>
        <dbReference type="SAM" id="MobiDB-lite"/>
    </source>
</evidence>
<protein>
    <recommendedName>
        <fullName evidence="3">CCHC-type domain-containing protein</fullName>
    </recommendedName>
</protein>
<proteinExistence type="predicted"/>
<dbReference type="Pfam" id="PF25597">
    <property type="entry name" value="SH3_retrovirus"/>
    <property type="match status" value="1"/>
</dbReference>
<gene>
    <name evidence="4" type="ORF">F444_03163</name>
</gene>
<dbReference type="InterPro" id="IPR057670">
    <property type="entry name" value="SH3_retrovirus"/>
</dbReference>
<keyword evidence="1" id="KW-0863">Zinc-finger</keyword>
<dbReference type="Pfam" id="PF14223">
    <property type="entry name" value="Retrotran_gag_2"/>
    <property type="match status" value="1"/>
</dbReference>
<comment type="caution">
    <text evidence="4">The sequence shown here is derived from an EMBL/GenBank/DDBJ whole genome shotgun (WGS) entry which is preliminary data.</text>
</comment>
<name>A0A081AV21_PHYNI</name>
<dbReference type="Proteomes" id="UP000028582">
    <property type="component" value="Unassembled WGS sequence"/>
</dbReference>
<feature type="region of interest" description="Disordered" evidence="2">
    <location>
        <begin position="27"/>
        <end position="50"/>
    </location>
</feature>
<dbReference type="GO" id="GO:0003676">
    <property type="term" value="F:nucleic acid binding"/>
    <property type="evidence" value="ECO:0007669"/>
    <property type="project" value="InterPro"/>
</dbReference>
<dbReference type="PROSITE" id="PS50158">
    <property type="entry name" value="ZF_CCHC"/>
    <property type="match status" value="1"/>
</dbReference>
<dbReference type="InterPro" id="IPR001878">
    <property type="entry name" value="Znf_CCHC"/>
</dbReference>
<keyword evidence="1" id="KW-0479">Metal-binding</keyword>
<dbReference type="OrthoDB" id="98515at2759"/>
<feature type="domain" description="CCHC-type" evidence="3">
    <location>
        <begin position="219"/>
        <end position="234"/>
    </location>
</feature>
<evidence type="ECO:0000256" key="1">
    <source>
        <dbReference type="PROSITE-ProRule" id="PRU00047"/>
    </source>
</evidence>
<dbReference type="InterPro" id="IPR036875">
    <property type="entry name" value="Znf_CCHC_sf"/>
</dbReference>
<feature type="region of interest" description="Disordered" evidence="2">
    <location>
        <begin position="241"/>
        <end position="279"/>
    </location>
</feature>
<dbReference type="EMBL" id="ANJA01000643">
    <property type="protein sequence ID" value="ETO82732.1"/>
    <property type="molecule type" value="Genomic_DNA"/>
</dbReference>
<sequence length="751" mass="83783">MSFGGAAGGGGGAGAVAAGGGAAAAAAGGGGGNANANQAQPTLARGGSKPSKFEGTFEVYRVELEVYLEEREAWGVVIGTDRRHNNDADQQAAWDSRNRLARGTILRGLRGCQDNAASKVCAMATAREMWTTLVEDNTVRDYSYMMTLRSQLYALKHVQGQPMPEYLSNMGRTRQLLNIVDPHAISDDEMARIRGGSHANAPGLGSGSTGNGGAWKKKRKCFHCGKLGHIERECWGFLNMQRKPKENQKQTKKSGKSKKKKKKKKKKDENNKESAVQDNLLILNPRAPKIMRTYASSSSSDDGSDDDLPMTGMVLKEDHVNRPNSWMLDCGSATHVCVDRDLYSSVKKSKAVFKVWTGELTKGVIVQFSPAGTVNLVSLDKMESEGWIPSFSTAGEPRKCWLDSAAGRLEFVKRGVHYWLDTGSLNLLSTVTADASLLMRWHERLGLLNVSAIKTMVDNKVVDGMEIPVDLFKRKFECMTCLSAKRRRMLYKKSTKEKRTKVNYERLMSDTCDMGKYIPGTGNYRYFQLIQDESSRFKWCYPIRKKNDSNANTIALFKKLLAKGHKIKAKRKNKLSPKAEPALLLGFAHASPGYRLLHLRTGKIVEARDVQFREDVTVSRKYLDALLAGQHKSYSYIPFVPLPVEYVAEESVHEEASRTIQRSLSEELTTEPMSVGKAKDQLNPKYQDQDRHKLNQCKYKCQYKLDGDVGRTWTSRTSCDWWTRTTSKTFDKNTPTKHKAKWVSVAGGRGH</sequence>
<dbReference type="GO" id="GO:0008270">
    <property type="term" value="F:zinc ion binding"/>
    <property type="evidence" value="ECO:0007669"/>
    <property type="project" value="UniProtKB-KW"/>
</dbReference>
<evidence type="ECO:0000259" key="3">
    <source>
        <dbReference type="PROSITE" id="PS50158"/>
    </source>
</evidence>
<organism evidence="4 5">
    <name type="scientific">Phytophthora nicotianae P1976</name>
    <dbReference type="NCBI Taxonomy" id="1317066"/>
    <lineage>
        <taxon>Eukaryota</taxon>
        <taxon>Sar</taxon>
        <taxon>Stramenopiles</taxon>
        <taxon>Oomycota</taxon>
        <taxon>Peronosporomycetes</taxon>
        <taxon>Peronosporales</taxon>
        <taxon>Peronosporaceae</taxon>
        <taxon>Phytophthora</taxon>
    </lineage>
</organism>
<keyword evidence="1" id="KW-0862">Zinc</keyword>